<dbReference type="InterPro" id="IPR036770">
    <property type="entry name" value="Ankyrin_rpt-contain_sf"/>
</dbReference>
<feature type="repeat" description="ANK" evidence="3">
    <location>
        <begin position="82"/>
        <end position="128"/>
    </location>
</feature>
<dbReference type="OrthoDB" id="9995210at2759"/>
<dbReference type="AlphaFoldDB" id="A0A8H3EY32"/>
<protein>
    <recommendedName>
        <fullName evidence="7">Ankyrin</fullName>
    </recommendedName>
</protein>
<evidence type="ECO:0000313" key="5">
    <source>
        <dbReference type="EMBL" id="CAF9913953.1"/>
    </source>
</evidence>
<dbReference type="EMBL" id="CAJPDQ010000008">
    <property type="protein sequence ID" value="CAF9913953.1"/>
    <property type="molecule type" value="Genomic_DNA"/>
</dbReference>
<evidence type="ECO:0000256" key="4">
    <source>
        <dbReference type="SAM" id="MobiDB-lite"/>
    </source>
</evidence>
<comment type="caution">
    <text evidence="5">The sequence shown here is derived from an EMBL/GenBank/DDBJ whole genome shotgun (WGS) entry which is preliminary data.</text>
</comment>
<sequence>MADEGASPRELLFESCRRNNPALLQTILSTLSAVKTAELINNSRDGIGNYPLHVAAQYGSFEVLDHLLDQEDVEVDPVDRMEGDTPLHKAVRWANANWDEDDRQQREAGVLLVELLIDAGADARVRNKGKLKAVELVDPRNSVLRLVLQKAEYAILLGEGEEDDNMDQGGVGSGSDDG</sequence>
<dbReference type="PROSITE" id="PS50088">
    <property type="entry name" value="ANK_REPEAT"/>
    <property type="match status" value="2"/>
</dbReference>
<keyword evidence="6" id="KW-1185">Reference proteome</keyword>
<organism evidence="5 6">
    <name type="scientific">Gomphillus americanus</name>
    <dbReference type="NCBI Taxonomy" id="1940652"/>
    <lineage>
        <taxon>Eukaryota</taxon>
        <taxon>Fungi</taxon>
        <taxon>Dikarya</taxon>
        <taxon>Ascomycota</taxon>
        <taxon>Pezizomycotina</taxon>
        <taxon>Lecanoromycetes</taxon>
        <taxon>OSLEUM clade</taxon>
        <taxon>Ostropomycetidae</taxon>
        <taxon>Ostropales</taxon>
        <taxon>Graphidaceae</taxon>
        <taxon>Gomphilloideae</taxon>
        <taxon>Gomphillus</taxon>
    </lineage>
</organism>
<dbReference type="Gene3D" id="1.25.40.20">
    <property type="entry name" value="Ankyrin repeat-containing domain"/>
    <property type="match status" value="1"/>
</dbReference>
<dbReference type="PANTHER" id="PTHR24134:SF9">
    <property type="entry name" value="ANKYRIN REPEAT AND SOCS BOX PROTEIN 8"/>
    <property type="match status" value="1"/>
</dbReference>
<dbReference type="InterPro" id="IPR002110">
    <property type="entry name" value="Ankyrin_rpt"/>
</dbReference>
<gene>
    <name evidence="5" type="ORF">GOMPHAMPRED_008070</name>
</gene>
<evidence type="ECO:0000256" key="3">
    <source>
        <dbReference type="PROSITE-ProRule" id="PRU00023"/>
    </source>
</evidence>
<feature type="compositionally biased region" description="Gly residues" evidence="4">
    <location>
        <begin position="169"/>
        <end position="178"/>
    </location>
</feature>
<accession>A0A8H3EY32</accession>
<feature type="repeat" description="ANK" evidence="3">
    <location>
        <begin position="47"/>
        <end position="69"/>
    </location>
</feature>
<dbReference type="SMART" id="SM00248">
    <property type="entry name" value="ANK"/>
    <property type="match status" value="2"/>
</dbReference>
<feature type="region of interest" description="Disordered" evidence="4">
    <location>
        <begin position="159"/>
        <end position="178"/>
    </location>
</feature>
<dbReference type="SUPFAM" id="SSF48403">
    <property type="entry name" value="Ankyrin repeat"/>
    <property type="match status" value="1"/>
</dbReference>
<dbReference type="PANTHER" id="PTHR24134">
    <property type="entry name" value="ANKYRIN REPEAT-CONTAINING PROTEIN DDB_G0279043"/>
    <property type="match status" value="1"/>
</dbReference>
<dbReference type="Pfam" id="PF12796">
    <property type="entry name" value="Ank_2"/>
    <property type="match status" value="1"/>
</dbReference>
<evidence type="ECO:0000313" key="6">
    <source>
        <dbReference type="Proteomes" id="UP000664169"/>
    </source>
</evidence>
<keyword evidence="1" id="KW-0677">Repeat</keyword>
<evidence type="ECO:0000256" key="1">
    <source>
        <dbReference type="ARBA" id="ARBA00022737"/>
    </source>
</evidence>
<dbReference type="Proteomes" id="UP000664169">
    <property type="component" value="Unassembled WGS sequence"/>
</dbReference>
<keyword evidence="2 3" id="KW-0040">ANK repeat</keyword>
<reference evidence="5" key="1">
    <citation type="submission" date="2021-03" db="EMBL/GenBank/DDBJ databases">
        <authorList>
            <person name="Tagirdzhanova G."/>
        </authorList>
    </citation>
    <scope>NUCLEOTIDE SEQUENCE</scope>
</reference>
<dbReference type="PROSITE" id="PS50297">
    <property type="entry name" value="ANK_REP_REGION"/>
    <property type="match status" value="1"/>
</dbReference>
<name>A0A8H3EY32_9LECA</name>
<evidence type="ECO:0008006" key="7">
    <source>
        <dbReference type="Google" id="ProtNLM"/>
    </source>
</evidence>
<dbReference type="PRINTS" id="PR01415">
    <property type="entry name" value="ANKYRIN"/>
</dbReference>
<evidence type="ECO:0000256" key="2">
    <source>
        <dbReference type="ARBA" id="ARBA00023043"/>
    </source>
</evidence>
<proteinExistence type="predicted"/>